<gene>
    <name evidence="1" type="ORF">EMA8858_04166</name>
</gene>
<name>A0ABM9AVG0_9BACT</name>
<proteinExistence type="predicted"/>
<protein>
    <submittedName>
        <fullName evidence="1">Uncharacterized protein</fullName>
    </submittedName>
</protein>
<dbReference type="Proteomes" id="UP000837932">
    <property type="component" value="Unassembled WGS sequence"/>
</dbReference>
<organism evidence="1 2">
    <name type="scientific">Emticicia aquatica</name>
    <dbReference type="NCBI Taxonomy" id="1681835"/>
    <lineage>
        <taxon>Bacteria</taxon>
        <taxon>Pseudomonadati</taxon>
        <taxon>Bacteroidota</taxon>
        <taxon>Cytophagia</taxon>
        <taxon>Cytophagales</taxon>
        <taxon>Leadbetterellaceae</taxon>
        <taxon>Emticicia</taxon>
    </lineage>
</organism>
<dbReference type="EMBL" id="CAKLPY010000010">
    <property type="protein sequence ID" value="CAH0998031.1"/>
    <property type="molecule type" value="Genomic_DNA"/>
</dbReference>
<dbReference type="RefSeq" id="WP_238808838.1">
    <property type="nucleotide sequence ID" value="NZ_CAKLPY010000010.1"/>
</dbReference>
<keyword evidence="2" id="KW-1185">Reference proteome</keyword>
<evidence type="ECO:0000313" key="1">
    <source>
        <dbReference type="EMBL" id="CAH0998031.1"/>
    </source>
</evidence>
<evidence type="ECO:0000313" key="2">
    <source>
        <dbReference type="Proteomes" id="UP000837932"/>
    </source>
</evidence>
<comment type="caution">
    <text evidence="1">The sequence shown here is derived from an EMBL/GenBank/DDBJ whole genome shotgun (WGS) entry which is preliminary data.</text>
</comment>
<accession>A0ABM9AVG0</accession>
<sequence>MDKKVISSLDGKNGFDVRSNTCYISALLDAILEMYPHEHREEIKNKILSNAKDKFDKDEEERNILKSL</sequence>
<reference evidence="1" key="1">
    <citation type="submission" date="2021-12" db="EMBL/GenBank/DDBJ databases">
        <authorList>
            <person name="Rodrigo-Torres L."/>
            <person name="Arahal R. D."/>
            <person name="Lucena T."/>
        </authorList>
    </citation>
    <scope>NUCLEOTIDE SEQUENCE</scope>
    <source>
        <strain evidence="1">CECT 8858</strain>
    </source>
</reference>